<dbReference type="PANTHER" id="PTHR44591">
    <property type="entry name" value="STRESS RESPONSE REGULATOR PROTEIN 1"/>
    <property type="match status" value="1"/>
</dbReference>
<name>A0A1H8HC38_9RHOB</name>
<dbReference type="OrthoDB" id="9800897at2"/>
<organism evidence="4 5">
    <name type="scientific">Palleronia pelagia</name>
    <dbReference type="NCBI Taxonomy" id="387096"/>
    <lineage>
        <taxon>Bacteria</taxon>
        <taxon>Pseudomonadati</taxon>
        <taxon>Pseudomonadota</taxon>
        <taxon>Alphaproteobacteria</taxon>
        <taxon>Rhodobacterales</taxon>
        <taxon>Roseobacteraceae</taxon>
        <taxon>Palleronia</taxon>
    </lineage>
</organism>
<dbReference type="SMART" id="SM00448">
    <property type="entry name" value="REC"/>
    <property type="match status" value="1"/>
</dbReference>
<dbReference type="SUPFAM" id="SSF52172">
    <property type="entry name" value="CheY-like"/>
    <property type="match status" value="1"/>
</dbReference>
<dbReference type="AlphaFoldDB" id="A0A1H8HC38"/>
<dbReference type="RefSeq" id="WP_091845578.1">
    <property type="nucleotide sequence ID" value="NZ_FOCM01000004.1"/>
</dbReference>
<protein>
    <submittedName>
        <fullName evidence="4">Response regulator receiver domain-containing protein</fullName>
    </submittedName>
</protein>
<proteinExistence type="predicted"/>
<dbReference type="GO" id="GO:0000160">
    <property type="term" value="P:phosphorelay signal transduction system"/>
    <property type="evidence" value="ECO:0007669"/>
    <property type="project" value="InterPro"/>
</dbReference>
<evidence type="ECO:0000313" key="5">
    <source>
        <dbReference type="Proteomes" id="UP000199372"/>
    </source>
</evidence>
<dbReference type="InterPro" id="IPR011006">
    <property type="entry name" value="CheY-like_superfamily"/>
</dbReference>
<feature type="domain" description="Response regulatory" evidence="3">
    <location>
        <begin position="2"/>
        <end position="119"/>
    </location>
</feature>
<accession>A0A1H8HC38</accession>
<keyword evidence="1 2" id="KW-0597">Phosphoprotein</keyword>
<evidence type="ECO:0000313" key="4">
    <source>
        <dbReference type="EMBL" id="SEN53831.1"/>
    </source>
</evidence>
<dbReference type="Proteomes" id="UP000199372">
    <property type="component" value="Unassembled WGS sequence"/>
</dbReference>
<evidence type="ECO:0000259" key="3">
    <source>
        <dbReference type="PROSITE" id="PS50110"/>
    </source>
</evidence>
<evidence type="ECO:0000256" key="1">
    <source>
        <dbReference type="ARBA" id="ARBA00022553"/>
    </source>
</evidence>
<dbReference type="Gene3D" id="3.40.50.2300">
    <property type="match status" value="1"/>
</dbReference>
<dbReference type="InterPro" id="IPR050595">
    <property type="entry name" value="Bact_response_regulator"/>
</dbReference>
<dbReference type="EMBL" id="FOCM01000004">
    <property type="protein sequence ID" value="SEN53831.1"/>
    <property type="molecule type" value="Genomic_DNA"/>
</dbReference>
<dbReference type="PROSITE" id="PS50110">
    <property type="entry name" value="RESPONSE_REGULATORY"/>
    <property type="match status" value="1"/>
</dbReference>
<dbReference type="Pfam" id="PF00072">
    <property type="entry name" value="Response_reg"/>
    <property type="match status" value="1"/>
</dbReference>
<feature type="modified residue" description="4-aspartylphosphate" evidence="2">
    <location>
        <position position="52"/>
    </location>
</feature>
<dbReference type="PANTHER" id="PTHR44591:SF3">
    <property type="entry name" value="RESPONSE REGULATORY DOMAIN-CONTAINING PROTEIN"/>
    <property type="match status" value="1"/>
</dbReference>
<evidence type="ECO:0000256" key="2">
    <source>
        <dbReference type="PROSITE-ProRule" id="PRU00169"/>
    </source>
</evidence>
<dbReference type="InterPro" id="IPR001789">
    <property type="entry name" value="Sig_transdc_resp-reg_receiver"/>
</dbReference>
<gene>
    <name evidence="4" type="ORF">SAMN04488011_104388</name>
</gene>
<sequence length="119" mass="13431">MKVLFMDDEADIRELIEFAIMVEDDIDATFVGSGIEAIDLLKEEHFDLLLLDVMMPPPDGLEVLRVARADEKFRASTIVMCTARTSSEAEEELRKLGADHVLHKPFKPLKLAEFIRSVA</sequence>
<keyword evidence="5" id="KW-1185">Reference proteome</keyword>
<reference evidence="5" key="1">
    <citation type="submission" date="2016-10" db="EMBL/GenBank/DDBJ databases">
        <authorList>
            <person name="Varghese N."/>
            <person name="Submissions S."/>
        </authorList>
    </citation>
    <scope>NUCLEOTIDE SEQUENCE [LARGE SCALE GENOMIC DNA]</scope>
    <source>
        <strain evidence="5">DSM 26893</strain>
    </source>
</reference>